<keyword evidence="4 10" id="KW-0547">Nucleotide-binding</keyword>
<dbReference type="SUPFAM" id="SSF63418">
    <property type="entry name" value="MurE/MurF N-terminal domain"/>
    <property type="match status" value="1"/>
</dbReference>
<evidence type="ECO:0000256" key="4">
    <source>
        <dbReference type="ARBA" id="ARBA00022741"/>
    </source>
</evidence>
<evidence type="ECO:0000256" key="11">
    <source>
        <dbReference type="RuleBase" id="RU004136"/>
    </source>
</evidence>
<dbReference type="InterPro" id="IPR035911">
    <property type="entry name" value="MurE/MurF_N"/>
</dbReference>
<dbReference type="Pfam" id="PF08245">
    <property type="entry name" value="Mur_ligase_M"/>
    <property type="match status" value="1"/>
</dbReference>
<evidence type="ECO:0000259" key="12">
    <source>
        <dbReference type="Pfam" id="PF01225"/>
    </source>
</evidence>
<evidence type="ECO:0000256" key="5">
    <source>
        <dbReference type="ARBA" id="ARBA00022840"/>
    </source>
</evidence>
<feature type="binding site" evidence="10">
    <location>
        <begin position="102"/>
        <end position="108"/>
    </location>
    <ligand>
        <name>ATP</name>
        <dbReference type="ChEBI" id="CHEBI:30616"/>
    </ligand>
</feature>
<comment type="similarity">
    <text evidence="10">Belongs to the MurCDEF family. MurF subfamily.</text>
</comment>
<evidence type="ECO:0000256" key="6">
    <source>
        <dbReference type="ARBA" id="ARBA00022960"/>
    </source>
</evidence>
<dbReference type="EC" id="6.3.2.10" evidence="10 11"/>
<evidence type="ECO:0000259" key="14">
    <source>
        <dbReference type="Pfam" id="PF08245"/>
    </source>
</evidence>
<evidence type="ECO:0000313" key="16">
    <source>
        <dbReference type="Proteomes" id="UP001501243"/>
    </source>
</evidence>
<protein>
    <recommendedName>
        <fullName evidence="10 11">UDP-N-acetylmuramoyl-tripeptide--D-alanyl-D-alanine ligase</fullName>
        <ecNumber evidence="10 11">6.3.2.10</ecNumber>
    </recommendedName>
    <alternativeName>
        <fullName evidence="10">D-alanyl-D-alanine-adding enzyme</fullName>
    </alternativeName>
</protein>
<comment type="caution">
    <text evidence="15">The sequence shown here is derived from an EMBL/GenBank/DDBJ whole genome shotgun (WGS) entry which is preliminary data.</text>
</comment>
<dbReference type="PANTHER" id="PTHR43024">
    <property type="entry name" value="UDP-N-ACETYLMURAMOYL-TRIPEPTIDE--D-ALANYL-D-ALANINE LIGASE"/>
    <property type="match status" value="1"/>
</dbReference>
<keyword evidence="5 10" id="KW-0067">ATP-binding</keyword>
<keyword evidence="2 10" id="KW-0436">Ligase</keyword>
<comment type="catalytic activity">
    <reaction evidence="10 11">
        <text>D-alanyl-D-alanine + UDP-N-acetyl-alpha-D-muramoyl-L-alanyl-gamma-D-glutamyl-meso-2,6-diaminopimelate + ATP = UDP-N-acetyl-alpha-D-muramoyl-L-alanyl-gamma-D-glutamyl-meso-2,6-diaminopimeloyl-D-alanyl-D-alanine + ADP + phosphate + H(+)</text>
        <dbReference type="Rhea" id="RHEA:28374"/>
        <dbReference type="ChEBI" id="CHEBI:15378"/>
        <dbReference type="ChEBI" id="CHEBI:30616"/>
        <dbReference type="ChEBI" id="CHEBI:43474"/>
        <dbReference type="ChEBI" id="CHEBI:57822"/>
        <dbReference type="ChEBI" id="CHEBI:61386"/>
        <dbReference type="ChEBI" id="CHEBI:83905"/>
        <dbReference type="ChEBI" id="CHEBI:456216"/>
        <dbReference type="EC" id="6.3.2.10"/>
    </reaction>
</comment>
<feature type="domain" description="Mur ligase N-terminal catalytic" evidence="12">
    <location>
        <begin position="19"/>
        <end position="88"/>
    </location>
</feature>
<dbReference type="EMBL" id="BAABGQ010000006">
    <property type="protein sequence ID" value="GAA4501120.1"/>
    <property type="molecule type" value="Genomic_DNA"/>
</dbReference>
<keyword evidence="3 10" id="KW-0132">Cell division</keyword>
<proteinExistence type="inferred from homology"/>
<dbReference type="NCBIfam" id="TIGR01143">
    <property type="entry name" value="murF"/>
    <property type="match status" value="1"/>
</dbReference>
<keyword evidence="1 10" id="KW-0963">Cytoplasm</keyword>
<dbReference type="Pfam" id="PF02875">
    <property type="entry name" value="Mur_ligase_C"/>
    <property type="match status" value="1"/>
</dbReference>
<evidence type="ECO:0000313" key="15">
    <source>
        <dbReference type="EMBL" id="GAA4501120.1"/>
    </source>
</evidence>
<dbReference type="SUPFAM" id="SSF53244">
    <property type="entry name" value="MurD-like peptide ligases, peptide-binding domain"/>
    <property type="match status" value="1"/>
</dbReference>
<dbReference type="RefSeq" id="WP_345229226.1">
    <property type="nucleotide sequence ID" value="NZ_BAABGQ010000006.1"/>
</dbReference>
<evidence type="ECO:0000256" key="8">
    <source>
        <dbReference type="ARBA" id="ARBA00023306"/>
    </source>
</evidence>
<reference evidence="16" key="1">
    <citation type="journal article" date="2019" name="Int. J. Syst. Evol. Microbiol.">
        <title>The Global Catalogue of Microorganisms (GCM) 10K type strain sequencing project: providing services to taxonomists for standard genome sequencing and annotation.</title>
        <authorList>
            <consortium name="The Broad Institute Genomics Platform"/>
            <consortium name="The Broad Institute Genome Sequencing Center for Infectious Disease"/>
            <person name="Wu L."/>
            <person name="Ma J."/>
        </authorList>
    </citation>
    <scope>NUCLEOTIDE SEQUENCE [LARGE SCALE GENOMIC DNA]</scope>
    <source>
        <strain evidence="16">JCM 17841</strain>
    </source>
</reference>
<evidence type="ECO:0000256" key="7">
    <source>
        <dbReference type="ARBA" id="ARBA00022984"/>
    </source>
</evidence>
<evidence type="ECO:0000256" key="3">
    <source>
        <dbReference type="ARBA" id="ARBA00022618"/>
    </source>
</evidence>
<dbReference type="InterPro" id="IPR036565">
    <property type="entry name" value="Mur-like_cat_sf"/>
</dbReference>
<dbReference type="InterPro" id="IPR036615">
    <property type="entry name" value="Mur_ligase_C_dom_sf"/>
</dbReference>
<evidence type="ECO:0000259" key="13">
    <source>
        <dbReference type="Pfam" id="PF02875"/>
    </source>
</evidence>
<organism evidence="15 16">
    <name type="scientific">Hymenobacter ginsengisoli</name>
    <dbReference type="NCBI Taxonomy" id="1051626"/>
    <lineage>
        <taxon>Bacteria</taxon>
        <taxon>Pseudomonadati</taxon>
        <taxon>Bacteroidota</taxon>
        <taxon>Cytophagia</taxon>
        <taxon>Cytophagales</taxon>
        <taxon>Hymenobacteraceae</taxon>
        <taxon>Hymenobacter</taxon>
    </lineage>
</organism>
<keyword evidence="9 10" id="KW-0961">Cell wall biogenesis/degradation</keyword>
<dbReference type="Gene3D" id="3.40.1390.10">
    <property type="entry name" value="MurE/MurF, N-terminal domain"/>
    <property type="match status" value="1"/>
</dbReference>
<dbReference type="InterPro" id="IPR005863">
    <property type="entry name" value="UDP-N-AcMur_synth"/>
</dbReference>
<comment type="subcellular location">
    <subcellularLocation>
        <location evidence="10 11">Cytoplasm</location>
    </subcellularLocation>
</comment>
<feature type="domain" description="Mur ligase C-terminal" evidence="13">
    <location>
        <begin position="305"/>
        <end position="426"/>
    </location>
</feature>
<sequence>MDTKQMTLYDRYLAAQGQVSTDSRQPQPGTLFFALNGPSFRGADFAAGALAQGASHAVVDDPALAERDPAHYTYAPDPLAALQSLAREHRRHFRGPVLAVTGSNGKTTTKELLTVVLAQKYNVLATIGNLNNHIGVPLTLLRLCPEEHEVAIIEMGANHQGEIGSYCQWAEPTHGLITNIGKAHLEGFGGEEGIAKGKGELFQYLASHGGTAFVNTLDAKLPALASPVPQRISYPSPADTYPATLLGASPALRLRLWDGTEVAAQLTGEYNFPNMAAAAAVAAYFEVPAAQVAAALASYNPQNNRSQLVRTAGGNDLILDAYNANPSSMAAALRSFAQRPLAEGQGRLAILGDMFELGESAEAEHRALGQLLAELKLDNVVLIGPLMQAAAQAQPAARHFTDKNAAAVWLAGHPVASQLVLLKGSRGMGLETLLPLL</sequence>
<comment type="function">
    <text evidence="10 11">Involved in cell wall formation. Catalyzes the final step in the synthesis of UDP-N-acetylmuramoyl-pentapeptide, the precursor of murein.</text>
</comment>
<dbReference type="InterPro" id="IPR004101">
    <property type="entry name" value="Mur_ligase_C"/>
</dbReference>
<dbReference type="Pfam" id="PF01225">
    <property type="entry name" value="Mur_ligase"/>
    <property type="match status" value="1"/>
</dbReference>
<dbReference type="InterPro" id="IPR051046">
    <property type="entry name" value="MurCDEF_CellWall_CoF430Synth"/>
</dbReference>
<dbReference type="Gene3D" id="3.90.190.20">
    <property type="entry name" value="Mur ligase, C-terminal domain"/>
    <property type="match status" value="1"/>
</dbReference>
<evidence type="ECO:0000256" key="10">
    <source>
        <dbReference type="HAMAP-Rule" id="MF_02019"/>
    </source>
</evidence>
<dbReference type="Gene3D" id="3.40.1190.10">
    <property type="entry name" value="Mur-like, catalytic domain"/>
    <property type="match status" value="1"/>
</dbReference>
<keyword evidence="6 10" id="KW-0133">Cell shape</keyword>
<accession>A0ABP8QEB1</accession>
<keyword evidence="8 10" id="KW-0131">Cell cycle</keyword>
<feature type="domain" description="Mur ligase central" evidence="14">
    <location>
        <begin position="100"/>
        <end position="282"/>
    </location>
</feature>
<comment type="pathway">
    <text evidence="10 11">Cell wall biogenesis; peptidoglycan biosynthesis.</text>
</comment>
<evidence type="ECO:0000256" key="2">
    <source>
        <dbReference type="ARBA" id="ARBA00022598"/>
    </source>
</evidence>
<dbReference type="Proteomes" id="UP001501243">
    <property type="component" value="Unassembled WGS sequence"/>
</dbReference>
<dbReference type="InterPro" id="IPR013221">
    <property type="entry name" value="Mur_ligase_cen"/>
</dbReference>
<keyword evidence="7 10" id="KW-0573">Peptidoglycan synthesis</keyword>
<evidence type="ECO:0000256" key="1">
    <source>
        <dbReference type="ARBA" id="ARBA00022490"/>
    </source>
</evidence>
<keyword evidence="16" id="KW-1185">Reference proteome</keyword>
<dbReference type="HAMAP" id="MF_02019">
    <property type="entry name" value="MurF"/>
    <property type="match status" value="1"/>
</dbReference>
<dbReference type="GO" id="GO:0016874">
    <property type="term" value="F:ligase activity"/>
    <property type="evidence" value="ECO:0007669"/>
    <property type="project" value="UniProtKB-KW"/>
</dbReference>
<dbReference type="SUPFAM" id="SSF53623">
    <property type="entry name" value="MurD-like peptide ligases, catalytic domain"/>
    <property type="match status" value="1"/>
</dbReference>
<gene>
    <name evidence="10" type="primary">murF</name>
    <name evidence="15" type="ORF">GCM10023172_22470</name>
</gene>
<dbReference type="InterPro" id="IPR000713">
    <property type="entry name" value="Mur_ligase_N"/>
</dbReference>
<evidence type="ECO:0000256" key="9">
    <source>
        <dbReference type="ARBA" id="ARBA00023316"/>
    </source>
</evidence>
<name>A0ABP8QEB1_9BACT</name>
<dbReference type="PANTHER" id="PTHR43024:SF1">
    <property type="entry name" value="UDP-N-ACETYLMURAMOYL-TRIPEPTIDE--D-ALANYL-D-ALANINE LIGASE"/>
    <property type="match status" value="1"/>
</dbReference>